<organism evidence="3 4">
    <name type="scientific">Plasmodium yoelii 17X</name>
    <dbReference type="NCBI Taxonomy" id="1323249"/>
    <lineage>
        <taxon>Eukaryota</taxon>
        <taxon>Sar</taxon>
        <taxon>Alveolata</taxon>
        <taxon>Apicomplexa</taxon>
        <taxon>Aconoidasida</taxon>
        <taxon>Haemosporida</taxon>
        <taxon>Plasmodiidae</taxon>
        <taxon>Plasmodium</taxon>
        <taxon>Plasmodium (Vinckeia)</taxon>
    </lineage>
</organism>
<dbReference type="Proteomes" id="UP000018538">
    <property type="component" value="Unassembled WGS sequence"/>
</dbReference>
<dbReference type="EMBL" id="KI635825">
    <property type="protein sequence ID" value="ETB56328.1"/>
    <property type="molecule type" value="Genomic_DNA"/>
</dbReference>
<accession>V7PDA6</accession>
<dbReference type="OrthoDB" id="370957at2759"/>
<evidence type="ECO:0000259" key="2">
    <source>
        <dbReference type="Pfam" id="PF04825"/>
    </source>
</evidence>
<sequence>MEVLAWNDMLKPRIKRSRSIIEREESNTEQYNNSNNQLVIYKNSFKNSSLCYAWNAYFDKNKVKKNIMVCCDLNKICNELLKGIENNSLTIKTFSFLFIGVCNIYKKKVHFIGQDYDLLKRKILSLYKNKDQDVDELGNSKDIKRRKVGKNDNGDDNNGNKRRLSKTPLNIKRGSIGLNEAIPSIIDDFTGRKSRFSLTADEISIAGTEPNNGYYLNDSEMNNQLLMDMSGINDFNFDNDNNTTNNNMNNNYHDLEKALEGSFISRHSTPINNLDGLNLNRSLSESFNHMDKLNAENPIFNNMIPKNMFSNLDASFNEKSMGGNFNNLEFNSVNKSDGFNSMSFYNNAVNGENMNNLNLSNDYMNGTGGNPYIRTDNTNMFNNMKDRSGINNFNGVINPAKEFQEIPYNNNFMGTFQNMHSPMNNRNDMYNFNPFIRMNSMSNNNFDGRNNLNNFSQRMNNQFGDIDAMSNVMVGSMFSPRKQKNTPQKSNYLNRLNFEAYQNFDYFEQKDDDVFIKKLNSLLGLDESEGEEEKAKKGEASLAIPEEGKEKDNSSDKDDFDMDNSDDEKDKNKNNELDLQGKDSNNNNNNNNNKLDVSTSNKSDNMQGSKKRKIEKQVVDKNYMIKESVMRSILKNESVNYKKFLIDTINNEINEQIQREHREYQNFCLQSNIDKTKPIYKMEINFGYESLDYEEKKNVLENYLSYSANDAKYLYENKNVLDNFNIKKCLDNIDGNAISNENDSALSSNFLSFENNEELMKNNSLNIEEVREQFNAFPIDRDHVIPSEFKNKFSIDLSMTQNDPMDLNLNDLNFKDDMESRIHMDSQISKSLVLYGDDGSVSKVDDGQNIHNLNEKLNWEFNSSSLDLPGNSNSDFINIFSKDNESILLEDKSIDFDINLKQDFDLIAKDLLEVYKKLSKKINYIFFDLITKNDKSKEEISILFYITLHLANLGYIQIIQKPILPENLNSYEENFSRPILIQFVDQKEN</sequence>
<evidence type="ECO:0000313" key="4">
    <source>
        <dbReference type="Proteomes" id="UP000018538"/>
    </source>
</evidence>
<proteinExistence type="predicted"/>
<keyword evidence="4" id="KW-1185">Reference proteome</keyword>
<feature type="region of interest" description="Disordered" evidence="1">
    <location>
        <begin position="138"/>
        <end position="166"/>
    </location>
</feature>
<reference evidence="3 4" key="1">
    <citation type="submission" date="2013-11" db="EMBL/GenBank/DDBJ databases">
        <title>The Genome Sequence of Plasmodium yoelii 17X.</title>
        <authorList>
            <consortium name="The Broad Institute Genomics Platform"/>
            <consortium name="The Broad Institute Genome Sequencing Center for Infectious Disease"/>
            <person name="Neafsey D."/>
            <person name="Adams J."/>
            <person name="Walker B."/>
            <person name="Young S.K."/>
            <person name="Zeng Q."/>
            <person name="Gargeya S."/>
            <person name="Fitzgerald M."/>
            <person name="Haas B."/>
            <person name="Abouelleil A."/>
            <person name="Alvarado L."/>
            <person name="Chapman S.B."/>
            <person name="Gainer-Dewar J."/>
            <person name="Goldberg J."/>
            <person name="Griggs A."/>
            <person name="Gujja S."/>
            <person name="Hansen M."/>
            <person name="Howarth C."/>
            <person name="Imamovic A."/>
            <person name="Ireland A."/>
            <person name="Larimer J."/>
            <person name="McCowan C."/>
            <person name="Murphy C."/>
            <person name="Pearson M."/>
            <person name="Poon T.W."/>
            <person name="Priest M."/>
            <person name="Roberts A."/>
            <person name="Saif S."/>
            <person name="Shea T."/>
            <person name="Sykes S."/>
            <person name="Wortman J."/>
            <person name="Nusbaum C."/>
            <person name="Birren B."/>
        </authorList>
    </citation>
    <scope>NUCLEOTIDE SEQUENCE [LARGE SCALE GENOMIC DNA]</scope>
    <source>
        <strain evidence="3 4">17X</strain>
    </source>
</reference>
<evidence type="ECO:0000313" key="3">
    <source>
        <dbReference type="EMBL" id="ETB56328.1"/>
    </source>
</evidence>
<feature type="compositionally biased region" description="Polar residues" evidence="1">
    <location>
        <begin position="594"/>
        <end position="608"/>
    </location>
</feature>
<gene>
    <name evidence="3" type="ORF">YYC_05759</name>
</gene>
<feature type="compositionally biased region" description="Basic and acidic residues" evidence="1">
    <location>
        <begin position="568"/>
        <end position="581"/>
    </location>
</feature>
<evidence type="ECO:0000256" key="1">
    <source>
        <dbReference type="SAM" id="MobiDB-lite"/>
    </source>
</evidence>
<feature type="compositionally biased region" description="Basic and acidic residues" evidence="1">
    <location>
        <begin position="546"/>
        <end position="557"/>
    </location>
</feature>
<feature type="region of interest" description="Disordered" evidence="1">
    <location>
        <begin position="527"/>
        <end position="615"/>
    </location>
</feature>
<dbReference type="InterPro" id="IPR006910">
    <property type="entry name" value="Rad21_Rec8_N"/>
</dbReference>
<feature type="domain" description="Rad21/Rec8-like protein N-terminal" evidence="2">
    <location>
        <begin position="47"/>
        <end position="136"/>
    </location>
</feature>
<feature type="compositionally biased region" description="Acidic residues" evidence="1">
    <location>
        <begin position="558"/>
        <end position="567"/>
    </location>
</feature>
<protein>
    <recommendedName>
        <fullName evidence="2">Rad21/Rec8-like protein N-terminal domain-containing protein</fullName>
    </recommendedName>
</protein>
<name>V7PDA6_PLAYE</name>
<dbReference type="AlphaFoldDB" id="V7PDA6"/>
<dbReference type="Pfam" id="PF04825">
    <property type="entry name" value="Rad21_Rec8_N"/>
    <property type="match status" value="1"/>
</dbReference>